<accession>A0A3M7PXB4</accession>
<proteinExistence type="predicted"/>
<organism evidence="1 2">
    <name type="scientific">Brachionus plicatilis</name>
    <name type="common">Marine rotifer</name>
    <name type="synonym">Brachionus muelleri</name>
    <dbReference type="NCBI Taxonomy" id="10195"/>
    <lineage>
        <taxon>Eukaryota</taxon>
        <taxon>Metazoa</taxon>
        <taxon>Spiralia</taxon>
        <taxon>Gnathifera</taxon>
        <taxon>Rotifera</taxon>
        <taxon>Eurotatoria</taxon>
        <taxon>Monogononta</taxon>
        <taxon>Pseudotrocha</taxon>
        <taxon>Ploima</taxon>
        <taxon>Brachionidae</taxon>
        <taxon>Brachionus</taxon>
    </lineage>
</organism>
<reference evidence="1 2" key="1">
    <citation type="journal article" date="2018" name="Sci. Rep.">
        <title>Genomic signatures of local adaptation to the degree of environmental predictability in rotifers.</title>
        <authorList>
            <person name="Franch-Gras L."/>
            <person name="Hahn C."/>
            <person name="Garcia-Roger E.M."/>
            <person name="Carmona M.J."/>
            <person name="Serra M."/>
            <person name="Gomez A."/>
        </authorList>
    </citation>
    <scope>NUCLEOTIDE SEQUENCE [LARGE SCALE GENOMIC DNA]</scope>
    <source>
        <strain evidence="1">HYR1</strain>
    </source>
</reference>
<keyword evidence="2" id="KW-1185">Reference proteome</keyword>
<evidence type="ECO:0000313" key="2">
    <source>
        <dbReference type="Proteomes" id="UP000276133"/>
    </source>
</evidence>
<name>A0A3M7PXB4_BRAPC</name>
<evidence type="ECO:0000313" key="1">
    <source>
        <dbReference type="EMBL" id="RNA03594.1"/>
    </source>
</evidence>
<dbReference type="EMBL" id="REGN01008431">
    <property type="protein sequence ID" value="RNA03594.1"/>
    <property type="molecule type" value="Genomic_DNA"/>
</dbReference>
<comment type="caution">
    <text evidence="1">The sequence shown here is derived from an EMBL/GenBank/DDBJ whole genome shotgun (WGS) entry which is preliminary data.</text>
</comment>
<dbReference type="Proteomes" id="UP000276133">
    <property type="component" value="Unassembled WGS sequence"/>
</dbReference>
<gene>
    <name evidence="1" type="ORF">BpHYR1_034704</name>
</gene>
<protein>
    <submittedName>
        <fullName evidence="1">Uncharacterized protein</fullName>
    </submittedName>
</protein>
<sequence>MLDNGWALVERAVDSDSDRLELGSLLIFAYDDGFGIGAGVGSSSGRLLTAVLGPERFALAAHELTVFG</sequence>
<dbReference type="AlphaFoldDB" id="A0A3M7PXB4"/>